<dbReference type="AlphaFoldDB" id="A0A1X7KPT7"/>
<dbReference type="InterPro" id="IPR007454">
    <property type="entry name" value="UPF0250_YbeD-like"/>
</dbReference>
<dbReference type="OrthoDB" id="5616097at2"/>
<reference evidence="2" key="1">
    <citation type="submission" date="2017-04" db="EMBL/GenBank/DDBJ databases">
        <authorList>
            <person name="Varghese N."/>
            <person name="Submissions S."/>
        </authorList>
    </citation>
    <scope>NUCLEOTIDE SEQUENCE [LARGE SCALE GENOMIC DNA]</scope>
    <source>
        <strain evidence="2">DSM 4125</strain>
    </source>
</reference>
<proteinExistence type="predicted"/>
<dbReference type="SUPFAM" id="SSF117991">
    <property type="entry name" value="YbeD/HP0495-like"/>
    <property type="match status" value="1"/>
</dbReference>
<keyword evidence="2" id="KW-1185">Reference proteome</keyword>
<dbReference type="EMBL" id="FXAW01000006">
    <property type="protein sequence ID" value="SMG43246.1"/>
    <property type="molecule type" value="Genomic_DNA"/>
</dbReference>
<dbReference type="Gene3D" id="3.30.70.260">
    <property type="match status" value="1"/>
</dbReference>
<dbReference type="Proteomes" id="UP000193804">
    <property type="component" value="Unassembled WGS sequence"/>
</dbReference>
<dbReference type="STRING" id="1028.SAMN05661096_02999"/>
<evidence type="ECO:0008006" key="3">
    <source>
        <dbReference type="Google" id="ProtNLM"/>
    </source>
</evidence>
<name>A0A1X7KPT7_9BACT</name>
<dbReference type="Pfam" id="PF04359">
    <property type="entry name" value="DUF493"/>
    <property type="match status" value="1"/>
</dbReference>
<dbReference type="RefSeq" id="WP_085518151.1">
    <property type="nucleotide sequence ID" value="NZ_FXAW01000006.1"/>
</dbReference>
<evidence type="ECO:0000313" key="1">
    <source>
        <dbReference type="EMBL" id="SMG43246.1"/>
    </source>
</evidence>
<accession>A0A1X7KPT7</accession>
<protein>
    <recommendedName>
        <fullName evidence="3">DUF493 domain-containing protein</fullName>
    </recommendedName>
</protein>
<evidence type="ECO:0000313" key="2">
    <source>
        <dbReference type="Proteomes" id="UP000193804"/>
    </source>
</evidence>
<sequence length="88" mass="10110">MSTEKDIASFREKLEAVSEWPSLYMFKFIVEAEKQDQIKVIFENHEVIVKPSSKGKYVSLTIKMLANSAEQIIEKYLETNKVKGVIAL</sequence>
<gene>
    <name evidence="1" type="ORF">SAMN05661096_02999</name>
</gene>
<organism evidence="1 2">
    <name type="scientific">Marivirga sericea</name>
    <dbReference type="NCBI Taxonomy" id="1028"/>
    <lineage>
        <taxon>Bacteria</taxon>
        <taxon>Pseudomonadati</taxon>
        <taxon>Bacteroidota</taxon>
        <taxon>Cytophagia</taxon>
        <taxon>Cytophagales</taxon>
        <taxon>Marivirgaceae</taxon>
        <taxon>Marivirga</taxon>
    </lineage>
</organism>
<dbReference type="InterPro" id="IPR027471">
    <property type="entry name" value="YbeD-like_sf"/>
</dbReference>